<dbReference type="EMBL" id="UINC01079736">
    <property type="protein sequence ID" value="SVC22026.1"/>
    <property type="molecule type" value="Genomic_DNA"/>
</dbReference>
<proteinExistence type="predicted"/>
<evidence type="ECO:0000313" key="1">
    <source>
        <dbReference type="EMBL" id="SVC22026.1"/>
    </source>
</evidence>
<gene>
    <name evidence="1" type="ORF">METZ01_LOCUS274880</name>
</gene>
<sequence length="23" mass="2502">MKNSQNNFIEGIGNTPLIKLKAA</sequence>
<dbReference type="AlphaFoldDB" id="A0A382KDD5"/>
<accession>A0A382KDD5</accession>
<organism evidence="1">
    <name type="scientific">marine metagenome</name>
    <dbReference type="NCBI Taxonomy" id="408172"/>
    <lineage>
        <taxon>unclassified sequences</taxon>
        <taxon>metagenomes</taxon>
        <taxon>ecological metagenomes</taxon>
    </lineage>
</organism>
<reference evidence="1" key="1">
    <citation type="submission" date="2018-05" db="EMBL/GenBank/DDBJ databases">
        <authorList>
            <person name="Lanie J.A."/>
            <person name="Ng W.-L."/>
            <person name="Kazmierczak K.M."/>
            <person name="Andrzejewski T.M."/>
            <person name="Davidsen T.M."/>
            <person name="Wayne K.J."/>
            <person name="Tettelin H."/>
            <person name="Glass J.I."/>
            <person name="Rusch D."/>
            <person name="Podicherti R."/>
            <person name="Tsui H.-C.T."/>
            <person name="Winkler M.E."/>
        </authorList>
    </citation>
    <scope>NUCLEOTIDE SEQUENCE</scope>
</reference>
<evidence type="ECO:0008006" key="2">
    <source>
        <dbReference type="Google" id="ProtNLM"/>
    </source>
</evidence>
<feature type="non-terminal residue" evidence="1">
    <location>
        <position position="23"/>
    </location>
</feature>
<name>A0A382KDD5_9ZZZZ</name>
<protein>
    <recommendedName>
        <fullName evidence="2">Tryptophan synthase beta chain-like PALP domain-containing protein</fullName>
    </recommendedName>
</protein>